<keyword evidence="2" id="KW-0805">Transcription regulation</keyword>
<dbReference type="GO" id="GO:0016987">
    <property type="term" value="F:sigma factor activity"/>
    <property type="evidence" value="ECO:0007669"/>
    <property type="project" value="UniProtKB-KW"/>
</dbReference>
<evidence type="ECO:0000256" key="6">
    <source>
        <dbReference type="SAM" id="MobiDB-lite"/>
    </source>
</evidence>
<evidence type="ECO:0000259" key="7">
    <source>
        <dbReference type="Pfam" id="PF04545"/>
    </source>
</evidence>
<dbReference type="GO" id="GO:0006352">
    <property type="term" value="P:DNA-templated transcription initiation"/>
    <property type="evidence" value="ECO:0007669"/>
    <property type="project" value="InterPro"/>
</dbReference>
<dbReference type="InterPro" id="IPR039425">
    <property type="entry name" value="RNA_pol_sigma-70-like"/>
</dbReference>
<dbReference type="OrthoDB" id="9811152at2"/>
<gene>
    <name evidence="8" type="ORF">SAMN04489732_14210</name>
</gene>
<evidence type="ECO:0000256" key="2">
    <source>
        <dbReference type="ARBA" id="ARBA00023015"/>
    </source>
</evidence>
<dbReference type="Gene3D" id="1.10.1740.10">
    <property type="match status" value="1"/>
</dbReference>
<keyword evidence="4" id="KW-0238">DNA-binding</keyword>
<feature type="domain" description="RNA polymerase sigma-70 region 4" evidence="7">
    <location>
        <begin position="150"/>
        <end position="199"/>
    </location>
</feature>
<evidence type="ECO:0000256" key="1">
    <source>
        <dbReference type="ARBA" id="ARBA00010641"/>
    </source>
</evidence>
<dbReference type="Pfam" id="PF04545">
    <property type="entry name" value="Sigma70_r4"/>
    <property type="match status" value="1"/>
</dbReference>
<dbReference type="InterPro" id="IPR013325">
    <property type="entry name" value="RNA_pol_sigma_r2"/>
</dbReference>
<reference evidence="8 9" key="1">
    <citation type="submission" date="2016-10" db="EMBL/GenBank/DDBJ databases">
        <authorList>
            <person name="de Groot N.N."/>
        </authorList>
    </citation>
    <scope>NUCLEOTIDE SEQUENCE [LARGE SCALE GENOMIC DNA]</scope>
    <source>
        <strain evidence="8 9">DSM 44993</strain>
    </source>
</reference>
<keyword evidence="3" id="KW-0731">Sigma factor</keyword>
<dbReference type="SUPFAM" id="SSF88659">
    <property type="entry name" value="Sigma3 and sigma4 domains of RNA polymerase sigma factors"/>
    <property type="match status" value="1"/>
</dbReference>
<comment type="similarity">
    <text evidence="1">Belongs to the sigma-70 factor family. ECF subfamily.</text>
</comment>
<proteinExistence type="inferred from homology"/>
<dbReference type="RefSeq" id="WP_091629479.1">
    <property type="nucleotide sequence ID" value="NZ_FOEF01000042.1"/>
</dbReference>
<dbReference type="GO" id="GO:0003677">
    <property type="term" value="F:DNA binding"/>
    <property type="evidence" value="ECO:0007669"/>
    <property type="project" value="UniProtKB-KW"/>
</dbReference>
<keyword evidence="5" id="KW-0804">Transcription</keyword>
<evidence type="ECO:0000256" key="5">
    <source>
        <dbReference type="ARBA" id="ARBA00023163"/>
    </source>
</evidence>
<accession>A0A1H8YQ27</accession>
<dbReference type="AlphaFoldDB" id="A0A1H8YQ27"/>
<name>A0A1H8YQ27_9PSEU</name>
<sequence>MTGDAKSRTTCPSGTDEDGDADQPEDRYAHQAEVPFSRQALQVVIADHRLEAVRAAAAVVGDHASGEDVAQVAFIELARKWKKKGVLREPRRLLFQIVKLRALDERAKRTPVPLTDDALISKMTADRVMSMPDFAPGIDGLFTSMAVVTALKQLPIRQQQVLVLRIGLQWELAAVSAVMACSAEAVKSLQERGLQTLRKSPLLIGRRTTLPEVH</sequence>
<protein>
    <submittedName>
        <fullName evidence="8">RNA polymerase sigma factor, sigma-70 family</fullName>
    </submittedName>
</protein>
<dbReference type="STRING" id="394193.SAMN04489732_14210"/>
<dbReference type="CDD" id="cd06171">
    <property type="entry name" value="Sigma70_r4"/>
    <property type="match status" value="1"/>
</dbReference>
<dbReference type="Gene3D" id="1.10.10.10">
    <property type="entry name" value="Winged helix-like DNA-binding domain superfamily/Winged helix DNA-binding domain"/>
    <property type="match status" value="1"/>
</dbReference>
<evidence type="ECO:0000313" key="8">
    <source>
        <dbReference type="EMBL" id="SEP54286.1"/>
    </source>
</evidence>
<dbReference type="InterPro" id="IPR007630">
    <property type="entry name" value="RNA_pol_sigma70_r4"/>
</dbReference>
<dbReference type="SUPFAM" id="SSF88946">
    <property type="entry name" value="Sigma2 domain of RNA polymerase sigma factors"/>
    <property type="match status" value="1"/>
</dbReference>
<dbReference type="InterPro" id="IPR036388">
    <property type="entry name" value="WH-like_DNA-bd_sf"/>
</dbReference>
<evidence type="ECO:0000256" key="3">
    <source>
        <dbReference type="ARBA" id="ARBA00023082"/>
    </source>
</evidence>
<organism evidence="8 9">
    <name type="scientific">Amycolatopsis saalfeldensis</name>
    <dbReference type="NCBI Taxonomy" id="394193"/>
    <lineage>
        <taxon>Bacteria</taxon>
        <taxon>Bacillati</taxon>
        <taxon>Actinomycetota</taxon>
        <taxon>Actinomycetes</taxon>
        <taxon>Pseudonocardiales</taxon>
        <taxon>Pseudonocardiaceae</taxon>
        <taxon>Amycolatopsis</taxon>
    </lineage>
</organism>
<dbReference type="EMBL" id="FOEF01000042">
    <property type="protein sequence ID" value="SEP54286.1"/>
    <property type="molecule type" value="Genomic_DNA"/>
</dbReference>
<dbReference type="InterPro" id="IPR013324">
    <property type="entry name" value="RNA_pol_sigma_r3/r4-like"/>
</dbReference>
<keyword evidence="9" id="KW-1185">Reference proteome</keyword>
<evidence type="ECO:0000256" key="4">
    <source>
        <dbReference type="ARBA" id="ARBA00023125"/>
    </source>
</evidence>
<dbReference type="Proteomes" id="UP000198582">
    <property type="component" value="Unassembled WGS sequence"/>
</dbReference>
<feature type="region of interest" description="Disordered" evidence="6">
    <location>
        <begin position="1"/>
        <end position="25"/>
    </location>
</feature>
<dbReference type="PANTHER" id="PTHR43133">
    <property type="entry name" value="RNA POLYMERASE ECF-TYPE SIGMA FACTO"/>
    <property type="match status" value="1"/>
</dbReference>
<evidence type="ECO:0000313" key="9">
    <source>
        <dbReference type="Proteomes" id="UP000198582"/>
    </source>
</evidence>
<dbReference type="PANTHER" id="PTHR43133:SF8">
    <property type="entry name" value="RNA POLYMERASE SIGMA FACTOR HI_1459-RELATED"/>
    <property type="match status" value="1"/>
</dbReference>